<evidence type="ECO:0000313" key="2">
    <source>
        <dbReference type="EMBL" id="ACO33776.1"/>
    </source>
</evidence>
<proteinExistence type="predicted"/>
<organism evidence="2 3">
    <name type="scientific">Acidobacterium capsulatum (strain ATCC 51196 / DSM 11244 / BCRC 80197 / JCM 7670 / NBRC 15755 / NCIMB 13165 / 161)</name>
    <dbReference type="NCBI Taxonomy" id="240015"/>
    <lineage>
        <taxon>Bacteria</taxon>
        <taxon>Pseudomonadati</taxon>
        <taxon>Acidobacteriota</taxon>
        <taxon>Terriglobia</taxon>
        <taxon>Terriglobales</taxon>
        <taxon>Acidobacteriaceae</taxon>
        <taxon>Acidobacterium</taxon>
    </lineage>
</organism>
<evidence type="ECO:0000313" key="3">
    <source>
        <dbReference type="Proteomes" id="UP000002207"/>
    </source>
</evidence>
<dbReference type="PANTHER" id="PTHR42702:SF1">
    <property type="entry name" value="REGULATORY PROTEIN FOR BETA-LACTAMASE"/>
    <property type="match status" value="1"/>
</dbReference>
<dbReference type="HOGENOM" id="CLU_084125_0_0_0"/>
<dbReference type="OrthoDB" id="9791898at2"/>
<dbReference type="InParanoid" id="C1F1P5"/>
<dbReference type="AlphaFoldDB" id="C1F1P5"/>
<evidence type="ECO:0000259" key="1">
    <source>
        <dbReference type="Pfam" id="PF03819"/>
    </source>
</evidence>
<dbReference type="InterPro" id="IPR004518">
    <property type="entry name" value="MazG-like_dom"/>
</dbReference>
<feature type="domain" description="NTP pyrophosphohydrolase MazG-like" evidence="1">
    <location>
        <begin position="211"/>
        <end position="273"/>
    </location>
</feature>
<sequence length="288" mass="32095">MSKRKNSEGQKLLFFPDAPLAQKPDVETGSTMLARPQSALQPFRPLPSSLNCELVISGTYRKDFETLKRTYEEFRDLGCDVLSPSSVTIVSEDDGFVYMKGEEQETPTRIEERHLSAIQKSNFVWLHAPNGYVGPTSALEIGFAHAAGVPVFAMELPNEPVFRSFVQLVGSPSDILSTHLHNAPPPAPALKAFQEYYRRAAIQRGYSKEGPKECLLLMVEEVGELARAVRKREKLVRHASYEAVSESHELADVFLYVVHMANVLGIDLADVVRDKETLNITKFLATMG</sequence>
<dbReference type="eggNOG" id="COG1694">
    <property type="taxonomic scope" value="Bacteria"/>
</dbReference>
<dbReference type="Pfam" id="PF03819">
    <property type="entry name" value="MazG"/>
    <property type="match status" value="1"/>
</dbReference>
<dbReference type="PANTHER" id="PTHR42702">
    <property type="entry name" value="NUCLEOTIDE PYROPHOSPHOHYDROLASE"/>
    <property type="match status" value="1"/>
</dbReference>
<keyword evidence="3" id="KW-1185">Reference proteome</keyword>
<protein>
    <submittedName>
        <fullName evidence="2">MazG domain protein</fullName>
    </submittedName>
</protein>
<dbReference type="Gene3D" id="1.10.287.1080">
    <property type="entry name" value="MazG-like"/>
    <property type="match status" value="1"/>
</dbReference>
<dbReference type="Gene3D" id="3.40.50.450">
    <property type="match status" value="1"/>
</dbReference>
<dbReference type="STRING" id="240015.ACP_0651"/>
<accession>C1F1P5</accession>
<dbReference type="SUPFAM" id="SSF101386">
    <property type="entry name" value="all-alpha NTP pyrophosphatases"/>
    <property type="match status" value="1"/>
</dbReference>
<name>C1F1P5_ACIC5</name>
<gene>
    <name evidence="2" type="ordered locus">ACP_0651</name>
</gene>
<dbReference type="RefSeq" id="WP_015895831.1">
    <property type="nucleotide sequence ID" value="NC_012483.1"/>
</dbReference>
<dbReference type="KEGG" id="aca:ACP_0651"/>
<dbReference type="EMBL" id="CP001472">
    <property type="protein sequence ID" value="ACO33776.1"/>
    <property type="molecule type" value="Genomic_DNA"/>
</dbReference>
<dbReference type="Proteomes" id="UP000002207">
    <property type="component" value="Chromosome"/>
</dbReference>
<reference evidence="2 3" key="1">
    <citation type="journal article" date="2009" name="Appl. Environ. Microbiol.">
        <title>Three genomes from the phylum Acidobacteria provide insight into the lifestyles of these microorganisms in soils.</title>
        <authorList>
            <person name="Ward N.L."/>
            <person name="Challacombe J.F."/>
            <person name="Janssen P.H."/>
            <person name="Henrissat B."/>
            <person name="Coutinho P.M."/>
            <person name="Wu M."/>
            <person name="Xie G."/>
            <person name="Haft D.H."/>
            <person name="Sait M."/>
            <person name="Badger J."/>
            <person name="Barabote R.D."/>
            <person name="Bradley B."/>
            <person name="Brettin T.S."/>
            <person name="Brinkac L.M."/>
            <person name="Bruce D."/>
            <person name="Creasy T."/>
            <person name="Daugherty S.C."/>
            <person name="Davidsen T.M."/>
            <person name="DeBoy R.T."/>
            <person name="Detter J.C."/>
            <person name="Dodson R.J."/>
            <person name="Durkin A.S."/>
            <person name="Ganapathy A."/>
            <person name="Gwinn-Giglio M."/>
            <person name="Han C.S."/>
            <person name="Khouri H."/>
            <person name="Kiss H."/>
            <person name="Kothari S.P."/>
            <person name="Madupu R."/>
            <person name="Nelson K.E."/>
            <person name="Nelson W.C."/>
            <person name="Paulsen I."/>
            <person name="Penn K."/>
            <person name="Ren Q."/>
            <person name="Rosovitz M.J."/>
            <person name="Selengut J.D."/>
            <person name="Shrivastava S."/>
            <person name="Sullivan S.A."/>
            <person name="Tapia R."/>
            <person name="Thompson L.S."/>
            <person name="Watkins K.L."/>
            <person name="Yang Q."/>
            <person name="Yu C."/>
            <person name="Zafar N."/>
            <person name="Zhou L."/>
            <person name="Kuske C.R."/>
        </authorList>
    </citation>
    <scope>NUCLEOTIDE SEQUENCE [LARGE SCALE GENOMIC DNA]</scope>
    <source>
        <strain evidence="3">ATCC 51196 / DSM 11244 / BCRC 80197 / JCM 7670 / NBRC 15755 / NCIMB 13165 / 161</strain>
    </source>
</reference>
<dbReference type="CDD" id="cd11535">
    <property type="entry name" value="NTP-PPase_SsMazG"/>
    <property type="match status" value="1"/>
</dbReference>